<keyword evidence="3" id="KW-1185">Reference proteome</keyword>
<reference evidence="2 3" key="1">
    <citation type="submission" date="2015-03" db="EMBL/GenBank/DDBJ databases">
        <authorList>
            <person name="Hassan Y.I."/>
            <person name="Lepp D."/>
            <person name="Zhou T."/>
        </authorList>
    </citation>
    <scope>NUCLEOTIDE SEQUENCE [LARGE SCALE GENOMIC DNA]</scope>
    <source>
        <strain evidence="2 3">GH2-10</strain>
    </source>
</reference>
<gene>
    <name evidence="2" type="ORF">VW35_02215</name>
</gene>
<keyword evidence="1" id="KW-0472">Membrane</keyword>
<comment type="caution">
    <text evidence="2">The sequence shown here is derived from an EMBL/GenBank/DDBJ whole genome shotgun (WGS) entry which is preliminary data.</text>
</comment>
<proteinExistence type="predicted"/>
<feature type="transmembrane region" description="Helical" evidence="1">
    <location>
        <begin position="402"/>
        <end position="420"/>
    </location>
</feature>
<dbReference type="AlphaFoldDB" id="A0A0F5LHF2"/>
<evidence type="ECO:0000256" key="1">
    <source>
        <dbReference type="SAM" id="Phobius"/>
    </source>
</evidence>
<keyword evidence="1" id="KW-0812">Transmembrane</keyword>
<feature type="transmembrane region" description="Helical" evidence="1">
    <location>
        <begin position="41"/>
        <end position="63"/>
    </location>
</feature>
<accession>A0A0F5LHF2</accession>
<dbReference type="EMBL" id="LAJG01000005">
    <property type="protein sequence ID" value="KKB81007.1"/>
    <property type="molecule type" value="Genomic_DNA"/>
</dbReference>
<dbReference type="Proteomes" id="UP000033514">
    <property type="component" value="Unassembled WGS sequence"/>
</dbReference>
<feature type="transmembrane region" description="Helical" evidence="1">
    <location>
        <begin position="6"/>
        <end position="34"/>
    </location>
</feature>
<sequence>MLGAGTIATFAAATVLFGVGAGFGVLAAAVFFAYGKPLPTLGLIVFAIIFQNLSLSIFAPALLERAGDFSLAQGANYIVMALVFMMLMVASMQILKKDNMLFVGGVLIVAVYAAYGGARSDFVSAASYFRLFTVPLISVCLGFYLRDRVNGEDLRRFLMVFTIIVLSLLLVEVLAPAIYHSFAGTVDFQALKRPGSFSIDDVESFIVGSQRSLFNLTGAFRLDIFVPNIYGPSVHPISTAYIVATLGLSMFYFRRYVLTAGCFVALILISAKGPLVLFAAPVATVYLVRLGLFRRTAPYLFGLSYAAVVIAYGLYSSDVHVYGLIAGLQSLLTTPWGHGLGLGGNLSGEVLAVKNAQAIASGAARPVESAIGVMAYQLGIVCLPLCYWVWKRYTKAVEPFRPIYRAFLTSAFVVMIVNAAFQEEAFSPAAFGLGALVLLLLTGLDRGRKQALVPTP</sequence>
<feature type="transmembrane region" description="Helical" evidence="1">
    <location>
        <begin position="157"/>
        <end position="179"/>
    </location>
</feature>
<feature type="transmembrane region" description="Helical" evidence="1">
    <location>
        <begin position="426"/>
        <end position="444"/>
    </location>
</feature>
<evidence type="ECO:0000313" key="3">
    <source>
        <dbReference type="Proteomes" id="UP000033514"/>
    </source>
</evidence>
<feature type="transmembrane region" description="Helical" evidence="1">
    <location>
        <begin position="99"/>
        <end position="115"/>
    </location>
</feature>
<feature type="transmembrane region" description="Helical" evidence="1">
    <location>
        <begin position="127"/>
        <end position="145"/>
    </location>
</feature>
<feature type="transmembrane region" description="Helical" evidence="1">
    <location>
        <begin position="75"/>
        <end position="92"/>
    </location>
</feature>
<feature type="transmembrane region" description="Helical" evidence="1">
    <location>
        <begin position="256"/>
        <end position="287"/>
    </location>
</feature>
<dbReference type="PATRIC" id="fig|361041.3.peg.3827"/>
<feature type="transmembrane region" description="Helical" evidence="1">
    <location>
        <begin position="370"/>
        <end position="390"/>
    </location>
</feature>
<feature type="transmembrane region" description="Helical" evidence="1">
    <location>
        <begin position="299"/>
        <end position="315"/>
    </location>
</feature>
<name>A0A0F5LHF2_9HYPH</name>
<keyword evidence="1" id="KW-1133">Transmembrane helix</keyword>
<evidence type="ECO:0000313" key="2">
    <source>
        <dbReference type="EMBL" id="KKB81007.1"/>
    </source>
</evidence>
<organism evidence="2 3">
    <name type="scientific">Devosia soli</name>
    <dbReference type="NCBI Taxonomy" id="361041"/>
    <lineage>
        <taxon>Bacteria</taxon>
        <taxon>Pseudomonadati</taxon>
        <taxon>Pseudomonadota</taxon>
        <taxon>Alphaproteobacteria</taxon>
        <taxon>Hyphomicrobiales</taxon>
        <taxon>Devosiaceae</taxon>
        <taxon>Devosia</taxon>
    </lineage>
</organism>
<protein>
    <submittedName>
        <fullName evidence="2">Uncharacterized protein</fullName>
    </submittedName>
</protein>